<organism evidence="3 4">
    <name type="scientific">Mesorhizobium album</name>
    <dbReference type="NCBI Taxonomy" id="3072314"/>
    <lineage>
        <taxon>Bacteria</taxon>
        <taxon>Pseudomonadati</taxon>
        <taxon>Pseudomonadota</taxon>
        <taxon>Alphaproteobacteria</taxon>
        <taxon>Hyphomicrobiales</taxon>
        <taxon>Phyllobacteriaceae</taxon>
        <taxon>Mesorhizobium</taxon>
    </lineage>
</organism>
<evidence type="ECO:0000256" key="1">
    <source>
        <dbReference type="SAM" id="MobiDB-lite"/>
    </source>
</evidence>
<sequence>MRLRLLVTCLAAMIASAQVRAAEVETALWKNVGNWSVYVDRPLQFQCFVTTLYEDYTIFRVGFLQPGSSAAMYIAIGNLNWTSIEEGKDYDLILQIDNEAGWRSPALGTRFGTLPALAIGTNEPGFVEQLMRKHFLRVFFNGRQVLNLSLRGSNAALREMGACQNAVDAYVGANRNSQPKDPFTGVAGPAPKKDPFDL</sequence>
<evidence type="ECO:0000256" key="2">
    <source>
        <dbReference type="SAM" id="SignalP"/>
    </source>
</evidence>
<evidence type="ECO:0000313" key="4">
    <source>
        <dbReference type="Proteomes" id="UP001287059"/>
    </source>
</evidence>
<comment type="caution">
    <text evidence="3">The sequence shown here is derived from an EMBL/GenBank/DDBJ whole genome shotgun (WGS) entry which is preliminary data.</text>
</comment>
<feature type="chain" id="PRO_5047455546" evidence="2">
    <location>
        <begin position="22"/>
        <end position="198"/>
    </location>
</feature>
<reference evidence="3 4" key="1">
    <citation type="submission" date="2023-08" db="EMBL/GenBank/DDBJ databases">
        <title>Implementing the SeqCode for naming new Mesorhizobium species isolated from Vachellia karroo root nodules.</title>
        <authorList>
            <person name="Van Lill M."/>
        </authorList>
    </citation>
    <scope>NUCLEOTIDE SEQUENCE [LARGE SCALE GENOMIC DNA]</scope>
    <source>
        <strain evidence="3 4">VK24D</strain>
    </source>
</reference>
<name>A0ABU4Y8B1_9HYPH</name>
<proteinExistence type="predicted"/>
<dbReference type="RefSeq" id="WP_320291277.1">
    <property type="nucleotide sequence ID" value="NZ_JAVIIW010000070.1"/>
</dbReference>
<dbReference type="Proteomes" id="UP001287059">
    <property type="component" value="Unassembled WGS sequence"/>
</dbReference>
<dbReference type="EMBL" id="JAVIIW010000070">
    <property type="protein sequence ID" value="MDX8483168.1"/>
    <property type="molecule type" value="Genomic_DNA"/>
</dbReference>
<feature type="signal peptide" evidence="2">
    <location>
        <begin position="1"/>
        <end position="21"/>
    </location>
</feature>
<keyword evidence="2" id="KW-0732">Signal</keyword>
<gene>
    <name evidence="3" type="ORF">RFN28_32655</name>
</gene>
<feature type="region of interest" description="Disordered" evidence="1">
    <location>
        <begin position="178"/>
        <end position="198"/>
    </location>
</feature>
<keyword evidence="4" id="KW-1185">Reference proteome</keyword>
<evidence type="ECO:0000313" key="3">
    <source>
        <dbReference type="EMBL" id="MDX8483168.1"/>
    </source>
</evidence>
<protein>
    <submittedName>
        <fullName evidence="3">Uncharacterized protein</fullName>
    </submittedName>
</protein>
<accession>A0ABU4Y8B1</accession>